<organism evidence="1">
    <name type="scientific">Rhizophagus irregularis (strain DAOM 181602 / DAOM 197198 / MUCL 43194)</name>
    <name type="common">Arbuscular mycorrhizal fungus</name>
    <name type="synonym">Glomus intraradices</name>
    <dbReference type="NCBI Taxonomy" id="747089"/>
    <lineage>
        <taxon>Eukaryota</taxon>
        <taxon>Fungi</taxon>
        <taxon>Fungi incertae sedis</taxon>
        <taxon>Mucoromycota</taxon>
        <taxon>Glomeromycotina</taxon>
        <taxon>Glomeromycetes</taxon>
        <taxon>Glomerales</taxon>
        <taxon>Glomeraceae</taxon>
        <taxon>Rhizophagus</taxon>
    </lineage>
</organism>
<sequence length="162" mass="19222">MEEVNMEDIPIPIPVSIPVYKKFEENNSEISLYVYEWHNQNECLEFRYVSERRGDEYKQDLEMLTEKLISKKKMKLTHTERLQMHKLGPDALERFVTKIEKELANIQKDLSVPAEMIMALRDLKVYNEVTECWICKGPFLKPAPEIVQKLKEAKHNLLEIKE</sequence>
<dbReference type="EMBL" id="KI294987">
    <property type="protein sequence ID" value="ESA03485.1"/>
    <property type="molecule type" value="Genomic_DNA"/>
</dbReference>
<accession>U9T5U4</accession>
<evidence type="ECO:0000313" key="1">
    <source>
        <dbReference type="EMBL" id="ESA03485.1"/>
    </source>
</evidence>
<proteinExistence type="predicted"/>
<protein>
    <submittedName>
        <fullName evidence="1">Uncharacterized protein</fullName>
    </submittedName>
</protein>
<gene>
    <name evidence="1" type="ORF">GLOINDRAFT_5512</name>
</gene>
<dbReference type="HOGENOM" id="CLU_1636291_0_0_1"/>
<name>U9T5U4_RHIID</name>
<reference evidence="1" key="1">
    <citation type="submission" date="2013-07" db="EMBL/GenBank/DDBJ databases">
        <title>The genome of an arbuscular mycorrhizal fungus provides insights into the evolution of the oldest plant symbiosis.</title>
        <authorList>
            <consortium name="DOE Joint Genome Institute"/>
            <person name="Tisserant E."/>
            <person name="Malbreil M."/>
            <person name="Kuo A."/>
            <person name="Kohler A."/>
            <person name="Symeonidi A."/>
            <person name="Balestrini R."/>
            <person name="Charron P."/>
            <person name="Duensing N."/>
            <person name="Frei-dit-Frey N."/>
            <person name="Gianinazzi-Pearson V."/>
            <person name="Gilbert B."/>
            <person name="Handa Y."/>
            <person name="Hijri M."/>
            <person name="Kaul R."/>
            <person name="Kawaguchi M."/>
            <person name="Krajinski F."/>
            <person name="Lammers P."/>
            <person name="Lapierre D."/>
            <person name="Masclaux F.G."/>
            <person name="Murat C."/>
            <person name="Morin E."/>
            <person name="Ndikumana S."/>
            <person name="Pagni M."/>
            <person name="Petitpierre D."/>
            <person name="Requena N."/>
            <person name="Rosikiewicz P."/>
            <person name="Riley R."/>
            <person name="Saito K."/>
            <person name="San Clemente H."/>
            <person name="Shapiro H."/>
            <person name="van Tuinen D."/>
            <person name="Becard G."/>
            <person name="Bonfante P."/>
            <person name="Paszkowski U."/>
            <person name="Shachar-Hill Y."/>
            <person name="Young J.P."/>
            <person name="Sanders I.R."/>
            <person name="Henrissat B."/>
            <person name="Rensing S.A."/>
            <person name="Grigoriev I.V."/>
            <person name="Corradi N."/>
            <person name="Roux C."/>
            <person name="Martin F."/>
        </authorList>
    </citation>
    <scope>NUCLEOTIDE SEQUENCE</scope>
    <source>
        <strain evidence="1">DAOM 197198</strain>
    </source>
</reference>
<dbReference type="AlphaFoldDB" id="U9T5U4"/>